<dbReference type="Proteomes" id="UP001302367">
    <property type="component" value="Chromosome 9"/>
</dbReference>
<keyword evidence="3" id="KW-1185">Reference proteome</keyword>
<evidence type="ECO:0000256" key="1">
    <source>
        <dbReference type="SAM" id="MobiDB-lite"/>
    </source>
</evidence>
<protein>
    <submittedName>
        <fullName evidence="2">Uncharacterized protein</fullName>
    </submittedName>
</protein>
<evidence type="ECO:0000313" key="3">
    <source>
        <dbReference type="Proteomes" id="UP001302367"/>
    </source>
</evidence>
<dbReference type="EMBL" id="CP134192">
    <property type="protein sequence ID" value="WPB08158.1"/>
    <property type="molecule type" value="Genomic_DNA"/>
</dbReference>
<dbReference type="RefSeq" id="XP_065459668.1">
    <property type="nucleotide sequence ID" value="XM_065603596.1"/>
</dbReference>
<organism evidence="2 3">
    <name type="scientific">Cercospora beticola</name>
    <name type="common">Sugarbeet leaf spot fungus</name>
    <dbReference type="NCBI Taxonomy" id="122368"/>
    <lineage>
        <taxon>Eukaryota</taxon>
        <taxon>Fungi</taxon>
        <taxon>Dikarya</taxon>
        <taxon>Ascomycota</taxon>
        <taxon>Pezizomycotina</taxon>
        <taxon>Dothideomycetes</taxon>
        <taxon>Dothideomycetidae</taxon>
        <taxon>Mycosphaerellales</taxon>
        <taxon>Mycosphaerellaceae</taxon>
        <taxon>Cercospora</taxon>
    </lineage>
</organism>
<reference evidence="2 3" key="1">
    <citation type="submission" date="2023-09" db="EMBL/GenBank/DDBJ databases">
        <title>Complete-Gapless Cercospora beticola genome.</title>
        <authorList>
            <person name="Wyatt N.A."/>
            <person name="Spanner R.E."/>
            <person name="Bolton M.D."/>
        </authorList>
    </citation>
    <scope>NUCLEOTIDE SEQUENCE [LARGE SCALE GENOMIC DNA]</scope>
    <source>
        <strain evidence="2">Cb09-40</strain>
    </source>
</reference>
<feature type="compositionally biased region" description="Polar residues" evidence="1">
    <location>
        <begin position="1"/>
        <end position="17"/>
    </location>
</feature>
<proteinExistence type="predicted"/>
<feature type="region of interest" description="Disordered" evidence="1">
    <location>
        <begin position="1"/>
        <end position="22"/>
    </location>
</feature>
<evidence type="ECO:0000313" key="2">
    <source>
        <dbReference type="EMBL" id="WPB08158.1"/>
    </source>
</evidence>
<name>A0ABZ0P8G7_CERBT</name>
<sequence>MASSILSPSQARQSGEASGTRRKYGHCEQDRCAVFLEELVAVAITAGGPHGHELMQRMRDICRLFTTRVGDSILMAHISSTLLVRIMLDMKGLNPAKRRIVASNIERVAAGLHYINDDLNQEAAELVLEESFYLIPVILRSRWRNNGAGWKALVAEIVH</sequence>
<accession>A0ABZ0P8G7</accession>
<gene>
    <name evidence="2" type="ORF">RHO25_012822</name>
</gene>
<dbReference type="GeneID" id="90644885"/>